<evidence type="ECO:0000313" key="1">
    <source>
        <dbReference type="EMBL" id="TVU20227.1"/>
    </source>
</evidence>
<evidence type="ECO:0000313" key="2">
    <source>
        <dbReference type="Proteomes" id="UP000324897"/>
    </source>
</evidence>
<sequence>MSAEAKQLPRIDFSGVNPSAPGAGTWPAVRAQVLNALTTFGYFDAHYPALTPEHRAALFDGAVRPLFALPVDAKRHNDYGAEKPFHGYIGGLPGLDGYESLAIVDGPEPEHVRAFADLVWPDGRDNASFW</sequence>
<protein>
    <recommendedName>
        <fullName evidence="3">Non-haem dioxygenase N-terminal domain-containing protein</fullName>
    </recommendedName>
</protein>
<organism evidence="1 2">
    <name type="scientific">Eragrostis curvula</name>
    <name type="common">weeping love grass</name>
    <dbReference type="NCBI Taxonomy" id="38414"/>
    <lineage>
        <taxon>Eukaryota</taxon>
        <taxon>Viridiplantae</taxon>
        <taxon>Streptophyta</taxon>
        <taxon>Embryophyta</taxon>
        <taxon>Tracheophyta</taxon>
        <taxon>Spermatophyta</taxon>
        <taxon>Magnoliopsida</taxon>
        <taxon>Liliopsida</taxon>
        <taxon>Poales</taxon>
        <taxon>Poaceae</taxon>
        <taxon>PACMAD clade</taxon>
        <taxon>Chloridoideae</taxon>
        <taxon>Eragrostideae</taxon>
        <taxon>Eragrostidinae</taxon>
        <taxon>Eragrostis</taxon>
    </lineage>
</organism>
<dbReference type="SUPFAM" id="SSF51197">
    <property type="entry name" value="Clavaminate synthase-like"/>
    <property type="match status" value="1"/>
</dbReference>
<dbReference type="Gramene" id="TVU20227">
    <property type="protein sequence ID" value="TVU20227"/>
    <property type="gene ID" value="EJB05_36426"/>
</dbReference>
<dbReference type="EMBL" id="RWGY01000029">
    <property type="protein sequence ID" value="TVU20227.1"/>
    <property type="molecule type" value="Genomic_DNA"/>
</dbReference>
<evidence type="ECO:0008006" key="3">
    <source>
        <dbReference type="Google" id="ProtNLM"/>
    </source>
</evidence>
<accession>A0A5J9UA63</accession>
<dbReference type="InterPro" id="IPR027443">
    <property type="entry name" value="IPNS-like_sf"/>
</dbReference>
<feature type="non-terminal residue" evidence="1">
    <location>
        <position position="1"/>
    </location>
</feature>
<dbReference type="AlphaFoldDB" id="A0A5J9UA63"/>
<dbReference type="OrthoDB" id="288590at2759"/>
<dbReference type="Proteomes" id="UP000324897">
    <property type="component" value="Chromosome 7"/>
</dbReference>
<keyword evidence="2" id="KW-1185">Reference proteome</keyword>
<gene>
    <name evidence="1" type="ORF">EJB05_36426</name>
</gene>
<proteinExistence type="predicted"/>
<dbReference type="Gene3D" id="2.60.120.330">
    <property type="entry name" value="B-lactam Antibiotic, Isopenicillin N Synthase, Chain"/>
    <property type="match status" value="1"/>
</dbReference>
<reference evidence="1 2" key="1">
    <citation type="journal article" date="2019" name="Sci. Rep.">
        <title>A high-quality genome of Eragrostis curvula grass provides insights into Poaceae evolution and supports new strategies to enhance forage quality.</title>
        <authorList>
            <person name="Carballo J."/>
            <person name="Santos B.A.C.M."/>
            <person name="Zappacosta D."/>
            <person name="Garbus I."/>
            <person name="Selva J.P."/>
            <person name="Gallo C.A."/>
            <person name="Diaz A."/>
            <person name="Albertini E."/>
            <person name="Caccamo M."/>
            <person name="Echenique V."/>
        </authorList>
    </citation>
    <scope>NUCLEOTIDE SEQUENCE [LARGE SCALE GENOMIC DNA]</scope>
    <source>
        <strain evidence="2">cv. Victoria</strain>
        <tissue evidence="1">Leaf</tissue>
    </source>
</reference>
<comment type="caution">
    <text evidence="1">The sequence shown here is derived from an EMBL/GenBank/DDBJ whole genome shotgun (WGS) entry which is preliminary data.</text>
</comment>
<name>A0A5J9UA63_9POAL</name>